<dbReference type="EMBL" id="CM056810">
    <property type="protein sequence ID" value="KAJ8643211.1"/>
    <property type="molecule type" value="Genomic_DNA"/>
</dbReference>
<sequence length="185" mass="20258">MASSYLGDPSLGNERSGSSRKGKKSNSDKPKQPQRGLGVAQLEQIRLSNEMGSCYMPSLHNPSYTSLNQDATAQVSFSSSSSFSTSSSFGLNPNMMMRVGDMELTDSGYGEPESSGTTRIGWNYNQNILQPQQEAQSSITRQLLTLPVENSSHKNRMNIQYELMGSGNQNSNSSDDQELDLDLKL</sequence>
<reference evidence="1 2" key="1">
    <citation type="journal article" date="2022" name="Hortic Res">
        <title>A haplotype resolved chromosomal level avocado genome allows analysis of novel avocado genes.</title>
        <authorList>
            <person name="Nath O."/>
            <person name="Fletcher S.J."/>
            <person name="Hayward A."/>
            <person name="Shaw L.M."/>
            <person name="Masouleh A.K."/>
            <person name="Furtado A."/>
            <person name="Henry R.J."/>
            <person name="Mitter N."/>
        </authorList>
    </citation>
    <scope>NUCLEOTIDE SEQUENCE [LARGE SCALE GENOMIC DNA]</scope>
    <source>
        <strain evidence="2">cv. Hass</strain>
    </source>
</reference>
<name>A0ACC2MBN8_PERAE</name>
<comment type="caution">
    <text evidence="1">The sequence shown here is derived from an EMBL/GenBank/DDBJ whole genome shotgun (WGS) entry which is preliminary data.</text>
</comment>
<protein>
    <submittedName>
        <fullName evidence="1">Uncharacterized protein</fullName>
    </submittedName>
</protein>
<organism evidence="1 2">
    <name type="scientific">Persea americana</name>
    <name type="common">Avocado</name>
    <dbReference type="NCBI Taxonomy" id="3435"/>
    <lineage>
        <taxon>Eukaryota</taxon>
        <taxon>Viridiplantae</taxon>
        <taxon>Streptophyta</taxon>
        <taxon>Embryophyta</taxon>
        <taxon>Tracheophyta</taxon>
        <taxon>Spermatophyta</taxon>
        <taxon>Magnoliopsida</taxon>
        <taxon>Magnoliidae</taxon>
        <taxon>Laurales</taxon>
        <taxon>Lauraceae</taxon>
        <taxon>Persea</taxon>
    </lineage>
</organism>
<accession>A0ACC2MBN8</accession>
<proteinExistence type="predicted"/>
<gene>
    <name evidence="1" type="ORF">MRB53_004959</name>
</gene>
<evidence type="ECO:0000313" key="2">
    <source>
        <dbReference type="Proteomes" id="UP001234297"/>
    </source>
</evidence>
<keyword evidence="2" id="KW-1185">Reference proteome</keyword>
<evidence type="ECO:0000313" key="1">
    <source>
        <dbReference type="EMBL" id="KAJ8643211.1"/>
    </source>
</evidence>
<dbReference type="Proteomes" id="UP001234297">
    <property type="component" value="Chromosome 2"/>
</dbReference>